<dbReference type="RefSeq" id="WP_271054247.1">
    <property type="nucleotide sequence ID" value="NZ_JAQIIO010000005.1"/>
</dbReference>
<dbReference type="CDD" id="cd02951">
    <property type="entry name" value="SoxW"/>
    <property type="match status" value="1"/>
</dbReference>
<evidence type="ECO:0000313" key="2">
    <source>
        <dbReference type="EMBL" id="MDA5094536.1"/>
    </source>
</evidence>
<organism evidence="2 3">
    <name type="scientific">Aliiroseovarius salicola</name>
    <dbReference type="NCBI Taxonomy" id="3009082"/>
    <lineage>
        <taxon>Bacteria</taxon>
        <taxon>Pseudomonadati</taxon>
        <taxon>Pseudomonadota</taxon>
        <taxon>Alphaproteobacteria</taxon>
        <taxon>Rhodobacterales</taxon>
        <taxon>Paracoccaceae</taxon>
        <taxon>Aliiroseovarius</taxon>
    </lineage>
</organism>
<reference evidence="2 3" key="1">
    <citation type="submission" date="2023-01" db="EMBL/GenBank/DDBJ databases">
        <authorList>
            <person name="Yoon J.-W."/>
        </authorList>
    </citation>
    <scope>NUCLEOTIDE SEQUENCE [LARGE SCALE GENOMIC DNA]</scope>
    <source>
        <strain evidence="2 3">KMU-50</strain>
    </source>
</reference>
<dbReference type="SUPFAM" id="SSF52833">
    <property type="entry name" value="Thioredoxin-like"/>
    <property type="match status" value="1"/>
</dbReference>
<accession>A0ABT4W227</accession>
<evidence type="ECO:0000259" key="1">
    <source>
        <dbReference type="Pfam" id="PF13098"/>
    </source>
</evidence>
<protein>
    <submittedName>
        <fullName evidence="2">Thioredoxin family protein</fullName>
    </submittedName>
</protein>
<proteinExistence type="predicted"/>
<name>A0ABT4W227_9RHOB</name>
<feature type="domain" description="Thioredoxin-like fold" evidence="1">
    <location>
        <begin position="48"/>
        <end position="153"/>
    </location>
</feature>
<dbReference type="Proteomes" id="UP001528040">
    <property type="component" value="Unassembled WGS sequence"/>
</dbReference>
<evidence type="ECO:0000313" key="3">
    <source>
        <dbReference type="Proteomes" id="UP001528040"/>
    </source>
</evidence>
<dbReference type="InterPro" id="IPR036249">
    <property type="entry name" value="Thioredoxin-like_sf"/>
</dbReference>
<dbReference type="Gene3D" id="3.40.30.10">
    <property type="entry name" value="Glutaredoxin"/>
    <property type="match status" value="1"/>
</dbReference>
<sequence>MDRIIYALTLVVLSFLPLEAAEMGDDGLYLQPFFTESFFELVDDLTEAQEAGKDLMVIFEQKGCPYCREMHLVNFEREEIINHLTENFLVVQLNLWGSREVTDFEGVVWEERELAASWGVNFTPTVLMFSLEDGTPSEVFRMPGYFKPFHFLKSLEFVSSDAYETQVFQRYLQDRFQELADQGLTPDVW</sequence>
<gene>
    <name evidence="2" type="ORF">O2N63_10615</name>
</gene>
<keyword evidence="3" id="KW-1185">Reference proteome</keyword>
<comment type="caution">
    <text evidence="2">The sequence shown here is derived from an EMBL/GenBank/DDBJ whole genome shotgun (WGS) entry which is preliminary data.</text>
</comment>
<dbReference type="EMBL" id="JAQIIO010000005">
    <property type="protein sequence ID" value="MDA5094536.1"/>
    <property type="molecule type" value="Genomic_DNA"/>
</dbReference>
<dbReference type="InterPro" id="IPR041737">
    <property type="entry name" value="SoxW"/>
</dbReference>
<dbReference type="Pfam" id="PF13098">
    <property type="entry name" value="Thioredoxin_2"/>
    <property type="match status" value="1"/>
</dbReference>
<dbReference type="InterPro" id="IPR012336">
    <property type="entry name" value="Thioredoxin-like_fold"/>
</dbReference>